<comment type="pathway">
    <text evidence="3">Hormone biosynthesis.</text>
</comment>
<evidence type="ECO:0000256" key="3">
    <source>
        <dbReference type="ARBA" id="ARBA00004972"/>
    </source>
</evidence>
<comment type="catalytic activity">
    <reaction evidence="15">
        <text>cholesterol + NADH + O2 + H(+) = 7-dehydrocholesterol + NAD(+) + 2 H2O</text>
        <dbReference type="Rhea" id="RHEA:51644"/>
        <dbReference type="ChEBI" id="CHEBI:15377"/>
        <dbReference type="ChEBI" id="CHEBI:15378"/>
        <dbReference type="ChEBI" id="CHEBI:15379"/>
        <dbReference type="ChEBI" id="CHEBI:16113"/>
        <dbReference type="ChEBI" id="CHEBI:17759"/>
        <dbReference type="ChEBI" id="CHEBI:57540"/>
        <dbReference type="ChEBI" id="CHEBI:57945"/>
        <dbReference type="EC" id="1.14.19.21"/>
    </reaction>
    <physiologicalReaction direction="left-to-right" evidence="15">
        <dbReference type="Rhea" id="RHEA:51645"/>
    </physiologicalReaction>
</comment>
<keyword evidence="6" id="KW-0479">Metal-binding</keyword>
<organism evidence="19 20">
    <name type="scientific">Drosophila ananassae</name>
    <name type="common">Fruit fly</name>
    <dbReference type="NCBI Taxonomy" id="7217"/>
    <lineage>
        <taxon>Eukaryota</taxon>
        <taxon>Metazoa</taxon>
        <taxon>Ecdysozoa</taxon>
        <taxon>Arthropoda</taxon>
        <taxon>Hexapoda</taxon>
        <taxon>Insecta</taxon>
        <taxon>Pterygota</taxon>
        <taxon>Neoptera</taxon>
        <taxon>Endopterygota</taxon>
        <taxon>Diptera</taxon>
        <taxon>Brachycera</taxon>
        <taxon>Muscomorpha</taxon>
        <taxon>Ephydroidea</taxon>
        <taxon>Drosophilidae</taxon>
        <taxon>Drosophila</taxon>
        <taxon>Sophophora</taxon>
    </lineage>
</organism>
<dbReference type="OrthoDB" id="426882at2759"/>
<keyword evidence="8" id="KW-0560">Oxidoreductase</keyword>
<sequence>MELSLLGFINLIISLNMEYQKIILMLIVTSICVYWIFFLPFEWKERYSLHAGKESILRNDTKRLTINRFRKAKQHSSNKMPPPYPNGEQLVVYRTQNNKVFIVDAYCPHLGANLGVGGRVDGDCIVCPFHQWSFRGSDGKCAKIPYSASVPRSAQVKSWTSQEINGFIFVWYHVDSTEKPWSLPLTINDDQFIYHGRNEFFVNCHIREIPENGADNIHFNSIHNECFMSGKMGKSSKFFQYCHHKWNSSWIPSKNYKHFAEIKLSHALQIFGKFYCFRMDISGLQVGPAYVCMEINSSIFGTFRIYQTITPIEPLLQKVIHRFYGPRWLAPFMKIFILGESIMFQRDVTIWNHKDLLQNPVLAKEDTSIKKFRMWYSQFYTSNSKSLTDEAISIW</sequence>
<dbReference type="FunCoup" id="A0A0N8NZP3">
    <property type="interactions" value="26"/>
</dbReference>
<evidence type="ECO:0000259" key="18">
    <source>
        <dbReference type="PROSITE" id="PS51296"/>
    </source>
</evidence>
<keyword evidence="10" id="KW-0411">Iron-sulfur</keyword>
<evidence type="ECO:0000256" key="9">
    <source>
        <dbReference type="ARBA" id="ARBA00023004"/>
    </source>
</evidence>
<evidence type="ECO:0000256" key="5">
    <source>
        <dbReference type="ARBA" id="ARBA00022714"/>
    </source>
</evidence>
<dbReference type="KEGG" id="dan:26514480"/>
<dbReference type="GO" id="GO:0046872">
    <property type="term" value="F:metal ion binding"/>
    <property type="evidence" value="ECO:0007669"/>
    <property type="project" value="UniProtKB-KW"/>
</dbReference>
<dbReference type="PROSITE" id="PS51296">
    <property type="entry name" value="RIESKE"/>
    <property type="match status" value="1"/>
</dbReference>
<keyword evidence="4 17" id="KW-0812">Transmembrane</keyword>
<dbReference type="InterPro" id="IPR036922">
    <property type="entry name" value="Rieske_2Fe-2S_sf"/>
</dbReference>
<evidence type="ECO:0000256" key="2">
    <source>
        <dbReference type="ARBA" id="ARBA00004370"/>
    </source>
</evidence>
<name>A0A0N8NZP3_DROAN</name>
<evidence type="ECO:0000256" key="4">
    <source>
        <dbReference type="ARBA" id="ARBA00022692"/>
    </source>
</evidence>
<protein>
    <recommendedName>
        <fullName evidence="14">cholesterol 7-desaturase</fullName>
        <ecNumber evidence="14">1.14.19.21</ecNumber>
    </recommendedName>
</protein>
<reference evidence="19 20" key="1">
    <citation type="journal article" date="2007" name="Nature">
        <title>Evolution of genes and genomes on the Drosophila phylogeny.</title>
        <authorList>
            <consortium name="Drosophila 12 Genomes Consortium"/>
            <person name="Clark A.G."/>
            <person name="Eisen M.B."/>
            <person name="Smith D.R."/>
            <person name="Bergman C.M."/>
            <person name="Oliver B."/>
            <person name="Markow T.A."/>
            <person name="Kaufman T.C."/>
            <person name="Kellis M."/>
            <person name="Gelbart W."/>
            <person name="Iyer V.N."/>
            <person name="Pollard D.A."/>
            <person name="Sackton T.B."/>
            <person name="Larracuente A.M."/>
            <person name="Singh N.D."/>
            <person name="Abad J.P."/>
            <person name="Abt D.N."/>
            <person name="Adryan B."/>
            <person name="Aguade M."/>
            <person name="Akashi H."/>
            <person name="Anderson W.W."/>
            <person name="Aquadro C.F."/>
            <person name="Ardell D.H."/>
            <person name="Arguello R."/>
            <person name="Artieri C.G."/>
            <person name="Barbash D.A."/>
            <person name="Barker D."/>
            <person name="Barsanti P."/>
            <person name="Batterham P."/>
            <person name="Batzoglou S."/>
            <person name="Begun D."/>
            <person name="Bhutkar A."/>
            <person name="Blanco E."/>
            <person name="Bosak S.A."/>
            <person name="Bradley R.K."/>
            <person name="Brand A.D."/>
            <person name="Brent M.R."/>
            <person name="Brooks A.N."/>
            <person name="Brown R.H."/>
            <person name="Butlin R.K."/>
            <person name="Caggese C."/>
            <person name="Calvi B.R."/>
            <person name="Bernardo de Carvalho A."/>
            <person name="Caspi A."/>
            <person name="Castrezana S."/>
            <person name="Celniker S.E."/>
            <person name="Chang J.L."/>
            <person name="Chapple C."/>
            <person name="Chatterji S."/>
            <person name="Chinwalla A."/>
            <person name="Civetta A."/>
            <person name="Clifton S.W."/>
            <person name="Comeron J.M."/>
            <person name="Costello J.C."/>
            <person name="Coyne J.A."/>
            <person name="Daub J."/>
            <person name="David R.G."/>
            <person name="Delcher A.L."/>
            <person name="Delehaunty K."/>
            <person name="Do C.B."/>
            <person name="Ebling H."/>
            <person name="Edwards K."/>
            <person name="Eickbush T."/>
            <person name="Evans J.D."/>
            <person name="Filipski A."/>
            <person name="Findeiss S."/>
            <person name="Freyhult E."/>
            <person name="Fulton L."/>
            <person name="Fulton R."/>
            <person name="Garcia A.C."/>
            <person name="Gardiner A."/>
            <person name="Garfield D.A."/>
            <person name="Garvin B.E."/>
            <person name="Gibson G."/>
            <person name="Gilbert D."/>
            <person name="Gnerre S."/>
            <person name="Godfrey J."/>
            <person name="Good R."/>
            <person name="Gotea V."/>
            <person name="Gravely B."/>
            <person name="Greenberg A.J."/>
            <person name="Griffiths-Jones S."/>
            <person name="Gross S."/>
            <person name="Guigo R."/>
            <person name="Gustafson E.A."/>
            <person name="Haerty W."/>
            <person name="Hahn M.W."/>
            <person name="Halligan D.L."/>
            <person name="Halpern A.L."/>
            <person name="Halter G.M."/>
            <person name="Han M.V."/>
            <person name="Heger A."/>
            <person name="Hillier L."/>
            <person name="Hinrichs A.S."/>
            <person name="Holmes I."/>
            <person name="Hoskins R.A."/>
            <person name="Hubisz M.J."/>
            <person name="Hultmark D."/>
            <person name="Huntley M.A."/>
            <person name="Jaffe D.B."/>
            <person name="Jagadeeshan S."/>
            <person name="Jeck W.R."/>
            <person name="Johnson J."/>
            <person name="Jones C.D."/>
            <person name="Jordan W.C."/>
            <person name="Karpen G.H."/>
            <person name="Kataoka E."/>
            <person name="Keightley P.D."/>
            <person name="Kheradpour P."/>
            <person name="Kirkness E.F."/>
            <person name="Koerich L.B."/>
            <person name="Kristiansen K."/>
            <person name="Kudrna D."/>
            <person name="Kulathinal R.J."/>
            <person name="Kumar S."/>
            <person name="Kwok R."/>
            <person name="Lander E."/>
            <person name="Langley C.H."/>
            <person name="Lapoint R."/>
            <person name="Lazzaro B.P."/>
            <person name="Lee S.J."/>
            <person name="Levesque L."/>
            <person name="Li R."/>
            <person name="Lin C.F."/>
            <person name="Lin M.F."/>
            <person name="Lindblad-Toh K."/>
            <person name="Llopart A."/>
            <person name="Long M."/>
            <person name="Low L."/>
            <person name="Lozovsky E."/>
            <person name="Lu J."/>
            <person name="Luo M."/>
            <person name="Machado C.A."/>
            <person name="Makalowski W."/>
            <person name="Marzo M."/>
            <person name="Matsuda M."/>
            <person name="Matzkin L."/>
            <person name="McAllister B."/>
            <person name="McBride C.S."/>
            <person name="McKernan B."/>
            <person name="McKernan K."/>
            <person name="Mendez-Lago M."/>
            <person name="Minx P."/>
            <person name="Mollenhauer M.U."/>
            <person name="Montooth K."/>
            <person name="Mount S.M."/>
            <person name="Mu X."/>
            <person name="Myers E."/>
            <person name="Negre B."/>
            <person name="Newfeld S."/>
            <person name="Nielsen R."/>
            <person name="Noor M.A."/>
            <person name="O'Grady P."/>
            <person name="Pachter L."/>
            <person name="Papaceit M."/>
            <person name="Parisi M.J."/>
            <person name="Parisi M."/>
            <person name="Parts L."/>
            <person name="Pedersen J.S."/>
            <person name="Pesole G."/>
            <person name="Phillippy A.M."/>
            <person name="Ponting C.P."/>
            <person name="Pop M."/>
            <person name="Porcelli D."/>
            <person name="Powell J.R."/>
            <person name="Prohaska S."/>
            <person name="Pruitt K."/>
            <person name="Puig M."/>
            <person name="Quesneville H."/>
            <person name="Ram K.R."/>
            <person name="Rand D."/>
            <person name="Rasmussen M.D."/>
            <person name="Reed L.K."/>
            <person name="Reenan R."/>
            <person name="Reily A."/>
            <person name="Remington K.A."/>
            <person name="Rieger T.T."/>
            <person name="Ritchie M.G."/>
            <person name="Robin C."/>
            <person name="Rogers Y.H."/>
            <person name="Rohde C."/>
            <person name="Rozas J."/>
            <person name="Rubenfield M.J."/>
            <person name="Ruiz A."/>
            <person name="Russo S."/>
            <person name="Salzberg S.L."/>
            <person name="Sanchez-Gracia A."/>
            <person name="Saranga D.J."/>
            <person name="Sato H."/>
            <person name="Schaeffer S.W."/>
            <person name="Schatz M.C."/>
            <person name="Schlenke T."/>
            <person name="Schwartz R."/>
            <person name="Segarra C."/>
            <person name="Singh R.S."/>
            <person name="Sirot L."/>
            <person name="Sirota M."/>
            <person name="Sisneros N.B."/>
            <person name="Smith C.D."/>
            <person name="Smith T.F."/>
            <person name="Spieth J."/>
            <person name="Stage D.E."/>
            <person name="Stark A."/>
            <person name="Stephan W."/>
            <person name="Strausberg R.L."/>
            <person name="Strempel S."/>
            <person name="Sturgill D."/>
            <person name="Sutton G."/>
            <person name="Sutton G.G."/>
            <person name="Tao W."/>
            <person name="Teichmann S."/>
            <person name="Tobari Y.N."/>
            <person name="Tomimura Y."/>
            <person name="Tsolas J.M."/>
            <person name="Valente V.L."/>
            <person name="Venter E."/>
            <person name="Venter J.C."/>
            <person name="Vicario S."/>
            <person name="Vieira F.G."/>
            <person name="Vilella A.J."/>
            <person name="Villasante A."/>
            <person name="Walenz B."/>
            <person name="Wang J."/>
            <person name="Wasserman M."/>
            <person name="Watts T."/>
            <person name="Wilson D."/>
            <person name="Wilson R.K."/>
            <person name="Wing R.A."/>
            <person name="Wolfner M.F."/>
            <person name="Wong A."/>
            <person name="Wong G.K."/>
            <person name="Wu C.I."/>
            <person name="Wu G."/>
            <person name="Yamamoto D."/>
            <person name="Yang H.P."/>
            <person name="Yang S.P."/>
            <person name="Yorke J.A."/>
            <person name="Yoshida K."/>
            <person name="Zdobnov E."/>
            <person name="Zhang P."/>
            <person name="Zhang Y."/>
            <person name="Zimin A.V."/>
            <person name="Baldwin J."/>
            <person name="Abdouelleil A."/>
            <person name="Abdulkadir J."/>
            <person name="Abebe A."/>
            <person name="Abera B."/>
            <person name="Abreu J."/>
            <person name="Acer S.C."/>
            <person name="Aftuck L."/>
            <person name="Alexander A."/>
            <person name="An P."/>
            <person name="Anderson E."/>
            <person name="Anderson S."/>
            <person name="Arachi H."/>
            <person name="Azer M."/>
            <person name="Bachantsang P."/>
            <person name="Barry A."/>
            <person name="Bayul T."/>
            <person name="Berlin A."/>
            <person name="Bessette D."/>
            <person name="Bloom T."/>
            <person name="Blye J."/>
            <person name="Boguslavskiy L."/>
            <person name="Bonnet C."/>
            <person name="Boukhgalter B."/>
            <person name="Bourzgui I."/>
            <person name="Brown A."/>
            <person name="Cahill P."/>
            <person name="Channer S."/>
            <person name="Cheshatsang Y."/>
            <person name="Chuda L."/>
            <person name="Citroen M."/>
            <person name="Collymore A."/>
            <person name="Cooke P."/>
            <person name="Costello M."/>
            <person name="D'Aco K."/>
            <person name="Daza R."/>
            <person name="De Haan G."/>
            <person name="DeGray S."/>
            <person name="DeMaso C."/>
            <person name="Dhargay N."/>
            <person name="Dooley K."/>
            <person name="Dooley E."/>
            <person name="Doricent M."/>
            <person name="Dorje P."/>
            <person name="Dorjee K."/>
            <person name="Dupes A."/>
            <person name="Elong R."/>
            <person name="Falk J."/>
            <person name="Farina A."/>
            <person name="Faro S."/>
            <person name="Ferguson D."/>
            <person name="Fisher S."/>
            <person name="Foley C.D."/>
            <person name="Franke A."/>
            <person name="Friedrich D."/>
            <person name="Gadbois L."/>
            <person name="Gearin G."/>
            <person name="Gearin C.R."/>
            <person name="Giannoukos G."/>
            <person name="Goode T."/>
            <person name="Graham J."/>
            <person name="Grandbois E."/>
            <person name="Grewal S."/>
            <person name="Gyaltsen K."/>
            <person name="Hafez N."/>
            <person name="Hagos B."/>
            <person name="Hall J."/>
            <person name="Henson C."/>
            <person name="Hollinger A."/>
            <person name="Honan T."/>
            <person name="Huard M.D."/>
            <person name="Hughes L."/>
            <person name="Hurhula B."/>
            <person name="Husby M.E."/>
            <person name="Kamat A."/>
            <person name="Kanga B."/>
            <person name="Kashin S."/>
            <person name="Khazanovich D."/>
            <person name="Kisner P."/>
            <person name="Lance K."/>
            <person name="Lara M."/>
            <person name="Lee W."/>
            <person name="Lennon N."/>
            <person name="Letendre F."/>
            <person name="LeVine R."/>
            <person name="Lipovsky A."/>
            <person name="Liu X."/>
            <person name="Liu J."/>
            <person name="Liu S."/>
            <person name="Lokyitsang T."/>
            <person name="Lokyitsang Y."/>
            <person name="Lubonja R."/>
            <person name="Lui A."/>
            <person name="MacDonald P."/>
            <person name="Magnisalis V."/>
            <person name="Maru K."/>
            <person name="Matthews C."/>
            <person name="McCusker W."/>
            <person name="McDonough S."/>
            <person name="Mehta T."/>
            <person name="Meldrim J."/>
            <person name="Meneus L."/>
            <person name="Mihai O."/>
            <person name="Mihalev A."/>
            <person name="Mihova T."/>
            <person name="Mittelman R."/>
            <person name="Mlenga V."/>
            <person name="Montmayeur A."/>
            <person name="Mulrain L."/>
            <person name="Navidi A."/>
            <person name="Naylor J."/>
            <person name="Negash T."/>
            <person name="Nguyen T."/>
            <person name="Nguyen N."/>
            <person name="Nicol R."/>
            <person name="Norbu C."/>
            <person name="Norbu N."/>
            <person name="Novod N."/>
            <person name="O'Neill B."/>
            <person name="Osman S."/>
            <person name="Markiewicz E."/>
            <person name="Oyono O.L."/>
            <person name="Patti C."/>
            <person name="Phunkhang P."/>
            <person name="Pierre F."/>
            <person name="Priest M."/>
            <person name="Raghuraman S."/>
            <person name="Rege F."/>
            <person name="Reyes R."/>
            <person name="Rise C."/>
            <person name="Rogov P."/>
            <person name="Ross K."/>
            <person name="Ryan E."/>
            <person name="Settipalli S."/>
            <person name="Shea T."/>
            <person name="Sherpa N."/>
            <person name="Shi L."/>
            <person name="Shih D."/>
            <person name="Sparrow T."/>
            <person name="Spaulding J."/>
            <person name="Stalker J."/>
            <person name="Stange-Thomann N."/>
            <person name="Stavropoulos S."/>
            <person name="Stone C."/>
            <person name="Strader C."/>
            <person name="Tesfaye S."/>
            <person name="Thomson T."/>
            <person name="Thoulutsang Y."/>
            <person name="Thoulutsang D."/>
            <person name="Topham K."/>
            <person name="Topping I."/>
            <person name="Tsamla T."/>
            <person name="Vassiliev H."/>
            <person name="Vo A."/>
            <person name="Wangchuk T."/>
            <person name="Wangdi T."/>
            <person name="Weiand M."/>
            <person name="Wilkinson J."/>
            <person name="Wilson A."/>
            <person name="Yadav S."/>
            <person name="Young G."/>
            <person name="Yu Q."/>
            <person name="Zembek L."/>
            <person name="Zhong D."/>
            <person name="Zimmer A."/>
            <person name="Zwirko Z."/>
            <person name="Jaffe D.B."/>
            <person name="Alvarez P."/>
            <person name="Brockman W."/>
            <person name="Butler J."/>
            <person name="Chin C."/>
            <person name="Gnerre S."/>
            <person name="Grabherr M."/>
            <person name="Kleber M."/>
            <person name="Mauceli E."/>
            <person name="MacCallum I."/>
        </authorList>
    </citation>
    <scope>NUCLEOTIDE SEQUENCE [LARGE SCALE GENOMIC DNA]</scope>
    <source>
        <strain evidence="20">Tucson 14024-0371.13</strain>
    </source>
</reference>
<accession>A0A0N8NZP3</accession>
<evidence type="ECO:0000313" key="20">
    <source>
        <dbReference type="Proteomes" id="UP000007801"/>
    </source>
</evidence>
<keyword evidence="20" id="KW-1185">Reference proteome</keyword>
<dbReference type="GO" id="GO:0170056">
    <property type="term" value="F:cholesterol 7-desaturase [NAD(P)H] activity"/>
    <property type="evidence" value="ECO:0007669"/>
    <property type="project" value="UniProtKB-EC"/>
</dbReference>
<keyword evidence="9" id="KW-0408">Iron</keyword>
<comment type="pathway">
    <text evidence="12">Steroid hormone biosynthesis; dafachronic acid biosynthesis.</text>
</comment>
<proteinExistence type="inferred from homology"/>
<dbReference type="SUPFAM" id="SSF50022">
    <property type="entry name" value="ISP domain"/>
    <property type="match status" value="1"/>
</dbReference>
<evidence type="ECO:0000256" key="14">
    <source>
        <dbReference type="ARBA" id="ARBA00026095"/>
    </source>
</evidence>
<dbReference type="Gene3D" id="3.90.380.10">
    <property type="entry name" value="Naphthalene 1,2-dioxygenase Alpha Subunit, Chain A, domain 1"/>
    <property type="match status" value="1"/>
</dbReference>
<dbReference type="AlphaFoldDB" id="A0A0N8NZP3"/>
<dbReference type="InterPro" id="IPR045605">
    <property type="entry name" value="KshA-like_C"/>
</dbReference>
<dbReference type="SMR" id="A0A0N8NZP3"/>
<dbReference type="Gene3D" id="2.102.10.10">
    <property type="entry name" value="Rieske [2Fe-2S] iron-sulphur domain"/>
    <property type="match status" value="1"/>
</dbReference>
<evidence type="ECO:0000256" key="12">
    <source>
        <dbReference type="ARBA" id="ARBA00025712"/>
    </source>
</evidence>
<dbReference type="STRING" id="7217.A0A0N8NZP3"/>
<dbReference type="GO" id="GO:0008203">
    <property type="term" value="P:cholesterol metabolic process"/>
    <property type="evidence" value="ECO:0007669"/>
    <property type="project" value="InterPro"/>
</dbReference>
<comment type="catalytic activity">
    <reaction evidence="16">
        <text>cholesterol + NADPH + O2 + H(+) = 7-dehydrocholesterol + NADP(+) + 2 H2O</text>
        <dbReference type="Rhea" id="RHEA:45024"/>
        <dbReference type="ChEBI" id="CHEBI:15377"/>
        <dbReference type="ChEBI" id="CHEBI:15378"/>
        <dbReference type="ChEBI" id="CHEBI:15379"/>
        <dbReference type="ChEBI" id="CHEBI:16113"/>
        <dbReference type="ChEBI" id="CHEBI:17759"/>
        <dbReference type="ChEBI" id="CHEBI:57783"/>
        <dbReference type="ChEBI" id="CHEBI:58349"/>
        <dbReference type="EC" id="1.14.19.21"/>
    </reaction>
    <physiologicalReaction direction="left-to-right" evidence="16">
        <dbReference type="Rhea" id="RHEA:45025"/>
    </physiologicalReaction>
</comment>
<dbReference type="SUPFAM" id="SSF55961">
    <property type="entry name" value="Bet v1-like"/>
    <property type="match status" value="1"/>
</dbReference>
<evidence type="ECO:0000256" key="17">
    <source>
        <dbReference type="SAM" id="Phobius"/>
    </source>
</evidence>
<dbReference type="InterPro" id="IPR017941">
    <property type="entry name" value="Rieske_2Fe-2S"/>
</dbReference>
<evidence type="ECO:0000313" key="19">
    <source>
        <dbReference type="EMBL" id="KPU74884.1"/>
    </source>
</evidence>
<keyword evidence="7 17" id="KW-1133">Transmembrane helix</keyword>
<dbReference type="Pfam" id="PF00355">
    <property type="entry name" value="Rieske"/>
    <property type="match status" value="1"/>
</dbReference>
<dbReference type="EC" id="1.14.19.21" evidence="14"/>
<dbReference type="InterPro" id="IPR050584">
    <property type="entry name" value="Cholesterol_7-desaturase"/>
</dbReference>
<dbReference type="GO" id="GO:0005737">
    <property type="term" value="C:cytoplasm"/>
    <property type="evidence" value="ECO:0007669"/>
    <property type="project" value="TreeGrafter"/>
</dbReference>
<comment type="similarity">
    <text evidence="13">Belongs to the cholesterol 7-desaturase family.</text>
</comment>
<comment type="cofactor">
    <cofactor evidence="1">
        <name>Fe cation</name>
        <dbReference type="ChEBI" id="CHEBI:24875"/>
    </cofactor>
</comment>
<dbReference type="UniPathway" id="UPA01020"/>
<feature type="domain" description="Rieske" evidence="18">
    <location>
        <begin position="70"/>
        <end position="170"/>
    </location>
</feature>
<evidence type="ECO:0000256" key="7">
    <source>
        <dbReference type="ARBA" id="ARBA00022989"/>
    </source>
</evidence>
<comment type="subcellular location">
    <subcellularLocation>
        <location evidence="2">Membrane</location>
    </subcellularLocation>
</comment>
<evidence type="ECO:0000256" key="8">
    <source>
        <dbReference type="ARBA" id="ARBA00023002"/>
    </source>
</evidence>
<evidence type="ECO:0000256" key="1">
    <source>
        <dbReference type="ARBA" id="ARBA00001962"/>
    </source>
</evidence>
<keyword evidence="11 17" id="KW-0472">Membrane</keyword>
<dbReference type="InParanoid" id="A0A0N8NZP3"/>
<dbReference type="Pfam" id="PF19298">
    <property type="entry name" value="KshA_C"/>
    <property type="match status" value="1"/>
</dbReference>
<keyword evidence="5" id="KW-0001">2Fe-2S</keyword>
<evidence type="ECO:0000256" key="16">
    <source>
        <dbReference type="ARBA" id="ARBA00049548"/>
    </source>
</evidence>
<gene>
    <name evidence="19" type="primary">Dana\GF27071</name>
    <name evidence="19" type="ORF">GF27071</name>
</gene>
<dbReference type="PANTHER" id="PTHR21266:SF32">
    <property type="entry name" value="CHOLESTEROL 7-DESATURASE NVD"/>
    <property type="match status" value="1"/>
</dbReference>
<dbReference type="EMBL" id="CH902627">
    <property type="protein sequence ID" value="KPU74884.1"/>
    <property type="molecule type" value="Genomic_DNA"/>
</dbReference>
<evidence type="ECO:0000256" key="15">
    <source>
        <dbReference type="ARBA" id="ARBA00047853"/>
    </source>
</evidence>
<evidence type="ECO:0000256" key="10">
    <source>
        <dbReference type="ARBA" id="ARBA00023014"/>
    </source>
</evidence>
<evidence type="ECO:0000256" key="13">
    <source>
        <dbReference type="ARBA" id="ARBA00025729"/>
    </source>
</evidence>
<dbReference type="PANTHER" id="PTHR21266">
    <property type="entry name" value="IRON-SULFUR DOMAIN CONTAINING PROTEIN"/>
    <property type="match status" value="1"/>
</dbReference>
<dbReference type="GO" id="GO:0016020">
    <property type="term" value="C:membrane"/>
    <property type="evidence" value="ECO:0007669"/>
    <property type="project" value="UniProtKB-SubCell"/>
</dbReference>
<feature type="transmembrane region" description="Helical" evidence="17">
    <location>
        <begin position="22"/>
        <end position="41"/>
    </location>
</feature>
<evidence type="ECO:0000256" key="11">
    <source>
        <dbReference type="ARBA" id="ARBA00023136"/>
    </source>
</evidence>
<dbReference type="GO" id="GO:0051537">
    <property type="term" value="F:2 iron, 2 sulfur cluster binding"/>
    <property type="evidence" value="ECO:0007669"/>
    <property type="project" value="UniProtKB-KW"/>
</dbReference>
<evidence type="ECO:0000256" key="6">
    <source>
        <dbReference type="ARBA" id="ARBA00022723"/>
    </source>
</evidence>
<dbReference type="Proteomes" id="UP000007801">
    <property type="component" value="Unassembled WGS sequence"/>
</dbReference>